<feature type="transmembrane region" description="Helical" evidence="1">
    <location>
        <begin position="169"/>
        <end position="186"/>
    </location>
</feature>
<keyword evidence="3" id="KW-1185">Reference proteome</keyword>
<protein>
    <submittedName>
        <fullName evidence="2">Multidrug ABC transporter permease</fullName>
    </submittedName>
</protein>
<feature type="transmembrane region" description="Helical" evidence="1">
    <location>
        <begin position="146"/>
        <end position="163"/>
    </location>
</feature>
<dbReference type="AlphaFoldDB" id="A0A1E5KZI8"/>
<feature type="transmembrane region" description="Helical" evidence="1">
    <location>
        <begin position="328"/>
        <end position="352"/>
    </location>
</feature>
<dbReference type="Proteomes" id="UP000095256">
    <property type="component" value="Unassembled WGS sequence"/>
</dbReference>
<dbReference type="EMBL" id="MIEK01000010">
    <property type="protein sequence ID" value="OEH83276.1"/>
    <property type="molecule type" value="Genomic_DNA"/>
</dbReference>
<proteinExistence type="predicted"/>
<feature type="transmembrane region" description="Helical" evidence="1">
    <location>
        <begin position="7"/>
        <end position="24"/>
    </location>
</feature>
<reference evidence="2 3" key="1">
    <citation type="submission" date="2016-09" db="EMBL/GenBank/DDBJ databases">
        <authorList>
            <person name="Capua I."/>
            <person name="De Benedictis P."/>
            <person name="Joannis T."/>
            <person name="Lombin L.H."/>
            <person name="Cattoli G."/>
        </authorList>
    </citation>
    <scope>NUCLEOTIDE SEQUENCE [LARGE SCALE GENOMIC DNA]</scope>
    <source>
        <strain evidence="2 3">LMG 25899</strain>
    </source>
</reference>
<accession>A0A1E5KZI8</accession>
<evidence type="ECO:0000313" key="3">
    <source>
        <dbReference type="Proteomes" id="UP000095256"/>
    </source>
</evidence>
<feature type="transmembrane region" description="Helical" evidence="1">
    <location>
        <begin position="263"/>
        <end position="281"/>
    </location>
</feature>
<name>A0A1E5KZI8_9ENTE</name>
<dbReference type="PIRSF" id="PIRSF037259">
    <property type="entry name" value="EcsB_ABC"/>
    <property type="match status" value="1"/>
</dbReference>
<keyword evidence="1" id="KW-0812">Transmembrane</keyword>
<dbReference type="GO" id="GO:0016020">
    <property type="term" value="C:membrane"/>
    <property type="evidence" value="ECO:0007669"/>
    <property type="project" value="InterPro"/>
</dbReference>
<comment type="caution">
    <text evidence="2">The sequence shown here is derived from an EMBL/GenBank/DDBJ whole genome shotgun (WGS) entry which is preliminary data.</text>
</comment>
<sequence>MRYVFNDHFILVCVFLLGGLGFYYSETLKTLPKDFVWGRMIVAVIWLVTLLFGKIATLAEEADKVFILPKEPEMKGYLLRAVRYSFWLPFITLLLVSGMTMPLVVISTGWTFSTFFFFLATLAFLKISHLLLQKYELYQISTSQRQGGVILWALTSLLIILSGLYVSPYVGLALGLFQSVCFYFILKRKEQEVSLDWEGMIQKEKNRMHQIYQFIHLFTDVPEITSSVKRRKIFDPLLNRIKKNTANTYFYLYGRSFIRGSEFSGLFLRLVFVGGIILLFLKEFWISLGVSVLFIYLIGFQLIPIYVRFDYMIMTHLYPIPMKQKKQAVSQLITWLLLIAAILFSIFVIIALPVFSEVLVIIGALAVEVVLFSKIYVPYRLKKMEG</sequence>
<feature type="transmembrane region" description="Helical" evidence="1">
    <location>
        <begin position="103"/>
        <end position="125"/>
    </location>
</feature>
<evidence type="ECO:0000256" key="1">
    <source>
        <dbReference type="SAM" id="Phobius"/>
    </source>
</evidence>
<keyword evidence="1" id="KW-1133">Transmembrane helix</keyword>
<feature type="transmembrane region" description="Helical" evidence="1">
    <location>
        <begin position="358"/>
        <end position="377"/>
    </location>
</feature>
<evidence type="ECO:0000313" key="2">
    <source>
        <dbReference type="EMBL" id="OEH83276.1"/>
    </source>
</evidence>
<dbReference type="InterPro" id="IPR010288">
    <property type="entry name" value="EcsB_ABC"/>
</dbReference>
<dbReference type="STRING" id="762845.BCR26_10700"/>
<feature type="transmembrane region" description="Helical" evidence="1">
    <location>
        <begin position="287"/>
        <end position="307"/>
    </location>
</feature>
<gene>
    <name evidence="2" type="ORF">BCR26_10700</name>
</gene>
<feature type="transmembrane region" description="Helical" evidence="1">
    <location>
        <begin position="36"/>
        <end position="56"/>
    </location>
</feature>
<organism evidence="2 3">
    <name type="scientific">Enterococcus rivorum</name>
    <dbReference type="NCBI Taxonomy" id="762845"/>
    <lineage>
        <taxon>Bacteria</taxon>
        <taxon>Bacillati</taxon>
        <taxon>Bacillota</taxon>
        <taxon>Bacilli</taxon>
        <taxon>Lactobacillales</taxon>
        <taxon>Enterococcaceae</taxon>
        <taxon>Enterococcus</taxon>
    </lineage>
</organism>
<keyword evidence="1" id="KW-0472">Membrane</keyword>
<feature type="transmembrane region" description="Helical" evidence="1">
    <location>
        <begin position="77"/>
        <end position="97"/>
    </location>
</feature>
<dbReference type="Pfam" id="PF05975">
    <property type="entry name" value="EcsB"/>
    <property type="match status" value="1"/>
</dbReference>